<evidence type="ECO:0000256" key="1">
    <source>
        <dbReference type="SAM" id="MobiDB-lite"/>
    </source>
</evidence>
<keyword evidence="3" id="KW-1185">Reference proteome</keyword>
<feature type="compositionally biased region" description="Polar residues" evidence="1">
    <location>
        <begin position="96"/>
        <end position="120"/>
    </location>
</feature>
<evidence type="ECO:0000313" key="3">
    <source>
        <dbReference type="Proteomes" id="UP000698800"/>
    </source>
</evidence>
<feature type="region of interest" description="Disordered" evidence="1">
    <location>
        <begin position="1"/>
        <end position="128"/>
    </location>
</feature>
<feature type="compositionally biased region" description="Low complexity" evidence="1">
    <location>
        <begin position="157"/>
        <end position="181"/>
    </location>
</feature>
<organism evidence="2 3">
    <name type="scientific">Glutinoglossum americanum</name>
    <dbReference type="NCBI Taxonomy" id="1670608"/>
    <lineage>
        <taxon>Eukaryota</taxon>
        <taxon>Fungi</taxon>
        <taxon>Dikarya</taxon>
        <taxon>Ascomycota</taxon>
        <taxon>Pezizomycotina</taxon>
        <taxon>Geoglossomycetes</taxon>
        <taxon>Geoglossales</taxon>
        <taxon>Geoglossaceae</taxon>
        <taxon>Glutinoglossum</taxon>
    </lineage>
</organism>
<dbReference type="OrthoDB" id="4158841at2759"/>
<dbReference type="Pfam" id="PF17242">
    <property type="entry name" value="DUF5315"/>
    <property type="match status" value="1"/>
</dbReference>
<comment type="caution">
    <text evidence="2">The sequence shown here is derived from an EMBL/GenBank/DDBJ whole genome shotgun (WGS) entry which is preliminary data.</text>
</comment>
<feature type="region of interest" description="Disordered" evidence="1">
    <location>
        <begin position="149"/>
        <end position="215"/>
    </location>
</feature>
<feature type="compositionally biased region" description="Pro residues" evidence="1">
    <location>
        <begin position="9"/>
        <end position="20"/>
    </location>
</feature>
<feature type="compositionally biased region" description="Low complexity" evidence="1">
    <location>
        <begin position="189"/>
        <end position="201"/>
    </location>
</feature>
<feature type="region of interest" description="Disordered" evidence="1">
    <location>
        <begin position="253"/>
        <end position="302"/>
    </location>
</feature>
<dbReference type="EMBL" id="JAGHQL010000299">
    <property type="protein sequence ID" value="KAH0533975.1"/>
    <property type="molecule type" value="Genomic_DNA"/>
</dbReference>
<protein>
    <submittedName>
        <fullName evidence="2">Uncharacterized protein</fullName>
    </submittedName>
</protein>
<accession>A0A9P8HYW2</accession>
<sequence length="302" mass="31222">MASPTAPQRQPPPTLFPVPPSHNSSRTSLPSLLSPTSPAPTPAQSRVPLLRNLPSRNAPPTTSSAPNPPPPTTAAGGAPPATLPPAQRHQPHPARNRTSALWTEMQRTLSEVSHTATTPTHLFGPSHSSALSRLRASQIALAQAWARSEEATDDVSPADQPAITATTTTAAATPAAAATAPANPPPTSQNPSSPSSDSAPQTHPPSSPIDSTNDILLSRLRRTANDRFFQRVNSGMLDVVAMLEEVAVAMRDVERESRDIWSDDEDAAEDGGGSRGEAAATAGGIENDGTGVAMAEGSGPKS</sequence>
<reference evidence="2" key="1">
    <citation type="submission" date="2021-03" db="EMBL/GenBank/DDBJ databases">
        <title>Comparative genomics and phylogenomic investigation of the class Geoglossomycetes provide insights into ecological specialization and systematics.</title>
        <authorList>
            <person name="Melie T."/>
            <person name="Pirro S."/>
            <person name="Miller A.N."/>
            <person name="Quandt A."/>
        </authorList>
    </citation>
    <scope>NUCLEOTIDE SEQUENCE</scope>
    <source>
        <strain evidence="2">GBOQ0MN5Z8</strain>
    </source>
</reference>
<gene>
    <name evidence="2" type="ORF">FGG08_007412</name>
</gene>
<evidence type="ECO:0000313" key="2">
    <source>
        <dbReference type="EMBL" id="KAH0533975.1"/>
    </source>
</evidence>
<proteinExistence type="predicted"/>
<feature type="compositionally biased region" description="Low complexity" evidence="1">
    <location>
        <begin position="24"/>
        <end position="46"/>
    </location>
</feature>
<dbReference type="AlphaFoldDB" id="A0A9P8HYW2"/>
<feature type="compositionally biased region" description="Low complexity" evidence="1">
    <location>
        <begin position="73"/>
        <end position="86"/>
    </location>
</feature>
<dbReference type="Proteomes" id="UP000698800">
    <property type="component" value="Unassembled WGS sequence"/>
</dbReference>
<name>A0A9P8HYW2_9PEZI</name>